<dbReference type="InterPro" id="IPR029052">
    <property type="entry name" value="Metallo-depent_PP-like"/>
</dbReference>
<evidence type="ECO:0000256" key="2">
    <source>
        <dbReference type="ARBA" id="ARBA00022723"/>
    </source>
</evidence>
<dbReference type="AlphaFoldDB" id="A8BQ55"/>
<dbReference type="STRING" id="184922.A8BQ55"/>
<dbReference type="Proteomes" id="UP000001548">
    <property type="component" value="Unassembled WGS sequence"/>
</dbReference>
<dbReference type="GO" id="GO:0005634">
    <property type="term" value="C:nucleus"/>
    <property type="evidence" value="ECO:0000318"/>
    <property type="project" value="GO_Central"/>
</dbReference>
<evidence type="ECO:0000313" key="7">
    <source>
        <dbReference type="Proteomes" id="UP000001548"/>
    </source>
</evidence>
<dbReference type="SMART" id="SM00156">
    <property type="entry name" value="PP2Ac"/>
    <property type="match status" value="1"/>
</dbReference>
<dbReference type="HOGENOM" id="CLU_381517_0_0_1"/>
<dbReference type="EC" id="3.1.3.16" evidence="4"/>
<sequence>MGRKGRSHRDSGKTRRTGTVDLSSMTSFTSYTNSPLPRTDLERRKKLFFSSPKQQNSPPTEKEIRSFAYKITEDWFNGIAGDIQKTFVTKKVGGGIQETVDLREILPISFVKDVLALGTRVLASCPNVLELTVPPTELKSFKKKLPAEYSKNILKKCTNLSEIQNISPSALEDLGPIDMGCSSVVVPCKRLVVVGDTHGTFEVIGKILATEGFPTDNEIVYLFNGDYVDRGSFSIEIFIVLLAIKIARPDAVHLLRGNHETESVNSNYSLPAEIEKKYGKALGEEECKLLLAMMNKAFQALPLCAVINDRYLVVHGGISAWPDFTLQDMVKLNRFREPDQADFTDYTYFDPLSDILWADPSTEDPEFSFNYLRGTSVIFGAVAAQRFLRTSELKYIIRSHSCVDEGWQVEYPGVFTLFSVPNYAEKNLGAYAVFYGLYDKTEELSSLDKEVLKEDATPKAKYNLAPSEPLVFVKKFTCSQHSAMVNQPLLSDGPSSFFEAPEEDSIDICTIIKNNEEMKMNLLSQVIEDPEQCLVAVPEKGGVVVPHLIGATIGTRIHQDKNSNTRLKQRIIETAEKIPVPDSIPTDDLVEALVLLTDTMTLTTPAVIGAFPHELHGKLLHIPFDNDSYSLEELGLTIPGSTFPPILPVEVIKIVLSCLTDPVKRDGNWLEEAGARKAMQIFRGFHDFDVPISKEDRFLLQLIKTARSPPFLPPFSRPFRYAKLKY</sequence>
<evidence type="ECO:0000256" key="3">
    <source>
        <dbReference type="ARBA" id="ARBA00023211"/>
    </source>
</evidence>
<dbReference type="VEuPathDB" id="GiardiaDB:GL50803_31309"/>
<dbReference type="GO" id="GO:0046872">
    <property type="term" value="F:metal ion binding"/>
    <property type="evidence" value="ECO:0007669"/>
    <property type="project" value="UniProtKB-KW"/>
</dbReference>
<dbReference type="SUPFAM" id="SSF56300">
    <property type="entry name" value="Metallo-dependent phosphatases"/>
    <property type="match status" value="1"/>
</dbReference>
<dbReference type="KEGG" id="gla:GL50803_0031309"/>
<comment type="catalytic activity">
    <reaction evidence="4">
        <text>O-phospho-L-threonyl-[protein] + H2O = L-threonyl-[protein] + phosphate</text>
        <dbReference type="Rhea" id="RHEA:47004"/>
        <dbReference type="Rhea" id="RHEA-COMP:11060"/>
        <dbReference type="Rhea" id="RHEA-COMP:11605"/>
        <dbReference type="ChEBI" id="CHEBI:15377"/>
        <dbReference type="ChEBI" id="CHEBI:30013"/>
        <dbReference type="ChEBI" id="CHEBI:43474"/>
        <dbReference type="ChEBI" id="CHEBI:61977"/>
        <dbReference type="EC" id="3.1.3.16"/>
    </reaction>
</comment>
<keyword evidence="2" id="KW-0479">Metal-binding</keyword>
<dbReference type="OMA" id="AVINDRY"/>
<comment type="similarity">
    <text evidence="4">Belongs to the PPP phosphatase family.</text>
</comment>
<comment type="caution">
    <text evidence="6">The sequence shown here is derived from an EMBL/GenBank/DDBJ whole genome shotgun (WGS) entry which is preliminary data.</text>
</comment>
<dbReference type="GeneID" id="5698470"/>
<dbReference type="Gene3D" id="3.60.21.10">
    <property type="match status" value="1"/>
</dbReference>
<dbReference type="PRINTS" id="PR00114">
    <property type="entry name" value="STPHPHTASE"/>
</dbReference>
<feature type="region of interest" description="Disordered" evidence="5">
    <location>
        <begin position="1"/>
        <end position="39"/>
    </location>
</feature>
<dbReference type="InterPro" id="IPR004843">
    <property type="entry name" value="Calcineurin-like_PHP"/>
</dbReference>
<dbReference type="InterPro" id="IPR006186">
    <property type="entry name" value="Ser/Thr-sp_prot-phosphatase"/>
</dbReference>
<protein>
    <recommendedName>
        <fullName evidence="4">Serine/threonine-protein phosphatase</fullName>
        <ecNumber evidence="4">3.1.3.16</ecNumber>
    </recommendedName>
</protein>
<accession>A8BQ55</accession>
<dbReference type="Pfam" id="PF00149">
    <property type="entry name" value="Metallophos"/>
    <property type="match status" value="1"/>
</dbReference>
<gene>
    <name evidence="6" type="ORF">GL50803_0031309</name>
</gene>
<name>A8BQ55_GIAIC</name>
<proteinExistence type="inferred from homology"/>
<dbReference type="PROSITE" id="PS00125">
    <property type="entry name" value="SER_THR_PHOSPHATASE"/>
    <property type="match status" value="1"/>
</dbReference>
<dbReference type="RefSeq" id="XP_001705589.1">
    <property type="nucleotide sequence ID" value="XM_001705537.1"/>
</dbReference>
<keyword evidence="4" id="KW-0378">Hydrolase</keyword>
<evidence type="ECO:0000256" key="5">
    <source>
        <dbReference type="SAM" id="MobiDB-lite"/>
    </source>
</evidence>
<dbReference type="EMBL" id="AACB03000002">
    <property type="protein sequence ID" value="KAE8304112.1"/>
    <property type="molecule type" value="Genomic_DNA"/>
</dbReference>
<dbReference type="PANTHER" id="PTHR45668">
    <property type="entry name" value="SERINE/THREONINE-PROTEIN PHOSPHATASE 5-RELATED"/>
    <property type="match status" value="1"/>
</dbReference>
<dbReference type="InterPro" id="IPR051134">
    <property type="entry name" value="PPP_phosphatase"/>
</dbReference>
<comment type="cofactor">
    <cofactor evidence="1">
        <name>Mn(2+)</name>
        <dbReference type="ChEBI" id="CHEBI:29035"/>
    </cofactor>
</comment>
<dbReference type="GO" id="GO:0004722">
    <property type="term" value="F:protein serine/threonine phosphatase activity"/>
    <property type="evidence" value="ECO:0000318"/>
    <property type="project" value="GO_Central"/>
</dbReference>
<dbReference type="PANTHER" id="PTHR45668:SF9">
    <property type="entry name" value="SERINE_THREONINE-PROTEIN PHOSPHATASE 7"/>
    <property type="match status" value="1"/>
</dbReference>
<keyword evidence="3" id="KW-0464">Manganese</keyword>
<feature type="compositionally biased region" description="Polar residues" evidence="5">
    <location>
        <begin position="20"/>
        <end position="36"/>
    </location>
</feature>
<keyword evidence="7" id="KW-1185">Reference proteome</keyword>
<evidence type="ECO:0000256" key="1">
    <source>
        <dbReference type="ARBA" id="ARBA00001936"/>
    </source>
</evidence>
<organism evidence="6 7">
    <name type="scientific">Giardia intestinalis (strain ATCC 50803 / WB clone C6)</name>
    <name type="common">Giardia lamblia</name>
    <dbReference type="NCBI Taxonomy" id="184922"/>
    <lineage>
        <taxon>Eukaryota</taxon>
        <taxon>Metamonada</taxon>
        <taxon>Diplomonadida</taxon>
        <taxon>Hexamitidae</taxon>
        <taxon>Giardiinae</taxon>
        <taxon>Giardia</taxon>
    </lineage>
</organism>
<reference evidence="6 7" key="1">
    <citation type="journal article" date="2007" name="Science">
        <title>Genomic minimalism in the early diverging intestinal parasite Giardia lamblia.</title>
        <authorList>
            <person name="Morrison H.G."/>
            <person name="McArthur A.G."/>
            <person name="Gillin F.D."/>
            <person name="Aley S.B."/>
            <person name="Adam R.D."/>
            <person name="Olsen G.J."/>
            <person name="Best A.A."/>
            <person name="Cande W.Z."/>
            <person name="Chen F."/>
            <person name="Cipriano M.J."/>
            <person name="Davids B.J."/>
            <person name="Dawson S.C."/>
            <person name="Elmendorf H.G."/>
            <person name="Hehl A.B."/>
            <person name="Holder M.E."/>
            <person name="Huse S.M."/>
            <person name="Kim U.U."/>
            <person name="Lasek-Nesselquist E."/>
            <person name="Manning G."/>
            <person name="Nigam A."/>
            <person name="Nixon J.E."/>
            <person name="Palm D."/>
            <person name="Passamaneck N.E."/>
            <person name="Prabhu A."/>
            <person name="Reich C.I."/>
            <person name="Reiner D.S."/>
            <person name="Samuelson J."/>
            <person name="Svard S.G."/>
            <person name="Sogin M.L."/>
        </authorList>
    </citation>
    <scope>NUCLEOTIDE SEQUENCE [LARGE SCALE GENOMIC DNA]</scope>
    <source>
        <strain evidence="6 7">WB C6</strain>
    </source>
</reference>
<evidence type="ECO:0000256" key="4">
    <source>
        <dbReference type="RuleBase" id="RU004273"/>
    </source>
</evidence>
<evidence type="ECO:0000313" key="6">
    <source>
        <dbReference type="EMBL" id="KAE8304112.1"/>
    </source>
</evidence>
<dbReference type="GO" id="GO:0005737">
    <property type="term" value="C:cytoplasm"/>
    <property type="evidence" value="ECO:0000318"/>
    <property type="project" value="GO_Central"/>
</dbReference>